<dbReference type="GO" id="GO:0043161">
    <property type="term" value="P:proteasome-mediated ubiquitin-dependent protein catabolic process"/>
    <property type="evidence" value="ECO:0007669"/>
    <property type="project" value="TreeGrafter"/>
</dbReference>
<evidence type="ECO:0000313" key="4">
    <source>
        <dbReference type="Proteomes" id="UP000515135"/>
    </source>
</evidence>
<dbReference type="Pfam" id="PF17170">
    <property type="entry name" value="DUF5128"/>
    <property type="match status" value="1"/>
</dbReference>
<feature type="region of interest" description="Disordered" evidence="3">
    <location>
        <begin position="1"/>
        <end position="34"/>
    </location>
</feature>
<feature type="repeat" description="NHL" evidence="2">
    <location>
        <begin position="467"/>
        <end position="510"/>
    </location>
</feature>
<dbReference type="AlphaFoldDB" id="A0A6P4Z6H1"/>
<dbReference type="PANTHER" id="PTHR24104:SF50">
    <property type="entry name" value="SMP-30_GLUCONOLACTONASE_LRE-LIKE REGION DOMAIN-CONTAINING PROTEIN"/>
    <property type="match status" value="1"/>
</dbReference>
<dbReference type="PANTHER" id="PTHR24104">
    <property type="entry name" value="E3 UBIQUITIN-PROTEIN LIGASE NHLRC1-RELATED"/>
    <property type="match status" value="1"/>
</dbReference>
<feature type="compositionally biased region" description="Polar residues" evidence="3">
    <location>
        <begin position="1"/>
        <end position="10"/>
    </location>
</feature>
<keyword evidence="1" id="KW-0677">Repeat</keyword>
<dbReference type="KEGG" id="bbel:109471738"/>
<dbReference type="RefSeq" id="XP_019626647.1">
    <property type="nucleotide sequence ID" value="XM_019771088.1"/>
</dbReference>
<dbReference type="Proteomes" id="UP000515135">
    <property type="component" value="Unplaced"/>
</dbReference>
<feature type="region of interest" description="Disordered" evidence="3">
    <location>
        <begin position="90"/>
        <end position="112"/>
    </location>
</feature>
<gene>
    <name evidence="5" type="primary">LOC109471738</name>
</gene>
<dbReference type="FunFam" id="2.120.10.30:FF:000064">
    <property type="entry name" value="Uncharacterized protein"/>
    <property type="match status" value="2"/>
</dbReference>
<dbReference type="InterPro" id="IPR001258">
    <property type="entry name" value="NHL_repeat"/>
</dbReference>
<keyword evidence="4" id="KW-1185">Reference proteome</keyword>
<evidence type="ECO:0000313" key="5">
    <source>
        <dbReference type="RefSeq" id="XP_019626647.1"/>
    </source>
</evidence>
<dbReference type="GeneID" id="109471738"/>
<dbReference type="Gene3D" id="2.120.10.30">
    <property type="entry name" value="TolB, C-terminal domain"/>
    <property type="match status" value="1"/>
</dbReference>
<dbReference type="GO" id="GO:0000209">
    <property type="term" value="P:protein polyubiquitination"/>
    <property type="evidence" value="ECO:0007669"/>
    <property type="project" value="TreeGrafter"/>
</dbReference>
<dbReference type="InterPro" id="IPR050952">
    <property type="entry name" value="TRIM-NHL_E3_ligases"/>
</dbReference>
<dbReference type="SUPFAM" id="SSF63829">
    <property type="entry name" value="Calcium-dependent phosphotriesterase"/>
    <property type="match status" value="2"/>
</dbReference>
<evidence type="ECO:0000256" key="1">
    <source>
        <dbReference type="ARBA" id="ARBA00022737"/>
    </source>
</evidence>
<accession>A0A6P4Z6H1</accession>
<protein>
    <submittedName>
        <fullName evidence="5">Uncharacterized protein LOC109471738</fullName>
    </submittedName>
</protein>
<dbReference type="GO" id="GO:0061630">
    <property type="term" value="F:ubiquitin protein ligase activity"/>
    <property type="evidence" value="ECO:0007669"/>
    <property type="project" value="TreeGrafter"/>
</dbReference>
<name>A0A6P4Z6H1_BRABE</name>
<organism evidence="4 5">
    <name type="scientific">Branchiostoma belcheri</name>
    <name type="common">Amphioxus</name>
    <dbReference type="NCBI Taxonomy" id="7741"/>
    <lineage>
        <taxon>Eukaryota</taxon>
        <taxon>Metazoa</taxon>
        <taxon>Chordata</taxon>
        <taxon>Cephalochordata</taxon>
        <taxon>Leptocardii</taxon>
        <taxon>Amphioxiformes</taxon>
        <taxon>Branchiostomatidae</taxon>
        <taxon>Branchiostoma</taxon>
    </lineage>
</organism>
<dbReference type="PROSITE" id="PS51125">
    <property type="entry name" value="NHL"/>
    <property type="match status" value="2"/>
</dbReference>
<sequence length="550" mass="61233">MSVVEGSSNGEDTHVPDDSVEEMENSHCSTQTDEYGDGFIEPYLTAYHLGNLDAEHPGEISSSQQEPRCHGASFLKETSKRRFCSIHEDTLQNEESTQTKEDHDTSISQDPTDHYYTYIGDHDYTYIDNTSIAGRQHVKEERVKATKSFDVEGHPRKVTVSTSGKIAVMFRGRRVSVYDTEGIITVNFLTDIIKIEERHEKTIPIFPHDVSFGTLANNDVWIVGGNQLSHYVAQYDCGGRFKTGFAIPPISEPRILALNRLSNRAIVTETDKHHGMVKVFMLNGMLERGFGWRQGLMYPTGITVDSDDSIIVADSSTAYIYVYRDNGQFLFKFAGKGTKNGQLSLPLDICTDSSRHIIVADSGNRRIELFTSRGEFIRHIATDVELLSIAVGPDGQLVLTEASKKKTVRHRGAVKVFGLNGILERSFGRRQGLMHPTGITVDSDDSILVVDSSTAYIYVYRDNGQFLFKFAGKGTNNGQLSLPLDICTDSSRHIIVADSGNRRIELFTSRGEFIRHIAADIDPLSIALGPDGQLFLAEVSKKKVTILTNY</sequence>
<dbReference type="InterPro" id="IPR011042">
    <property type="entry name" value="6-blade_b-propeller_TolB-like"/>
</dbReference>
<proteinExistence type="predicted"/>
<evidence type="ECO:0000256" key="3">
    <source>
        <dbReference type="SAM" id="MobiDB-lite"/>
    </source>
</evidence>
<dbReference type="Gene3D" id="2.40.10.500">
    <property type="match status" value="1"/>
</dbReference>
<dbReference type="OrthoDB" id="342730at2759"/>
<evidence type="ECO:0000256" key="2">
    <source>
        <dbReference type="PROSITE-ProRule" id="PRU00504"/>
    </source>
</evidence>
<reference evidence="5" key="1">
    <citation type="submission" date="2025-08" db="UniProtKB">
        <authorList>
            <consortium name="RefSeq"/>
        </authorList>
    </citation>
    <scope>IDENTIFICATION</scope>
    <source>
        <tissue evidence="5">Gonad</tissue>
    </source>
</reference>
<feature type="repeat" description="NHL" evidence="2">
    <location>
        <begin position="330"/>
        <end position="373"/>
    </location>
</feature>